<keyword evidence="2" id="KW-1185">Reference proteome</keyword>
<gene>
    <name evidence="1" type="ORF">S40285_09106</name>
</gene>
<proteinExistence type="predicted"/>
<evidence type="ECO:0000313" key="1">
    <source>
        <dbReference type="EMBL" id="KFA69573.1"/>
    </source>
</evidence>
<name>A0A084R038_STAC4</name>
<accession>A0A084R038</accession>
<evidence type="ECO:0000313" key="2">
    <source>
        <dbReference type="Proteomes" id="UP000028524"/>
    </source>
</evidence>
<dbReference type="Proteomes" id="UP000028524">
    <property type="component" value="Unassembled WGS sequence"/>
</dbReference>
<dbReference type="EMBL" id="KL659413">
    <property type="protein sequence ID" value="KFA69573.1"/>
    <property type="molecule type" value="Genomic_DNA"/>
</dbReference>
<dbReference type="HOGENOM" id="CLU_3436683_0_0_1"/>
<reference evidence="1 2" key="1">
    <citation type="journal article" date="2014" name="BMC Genomics">
        <title>Comparative genome sequencing reveals chemotype-specific gene clusters in the toxigenic black mold Stachybotrys.</title>
        <authorList>
            <person name="Semeiks J."/>
            <person name="Borek D."/>
            <person name="Otwinowski Z."/>
            <person name="Grishin N.V."/>
        </authorList>
    </citation>
    <scope>NUCLEOTIDE SEQUENCE [LARGE SCALE GENOMIC DNA]</scope>
    <source>
        <strain evidence="1 2">IBT 40285</strain>
    </source>
</reference>
<protein>
    <submittedName>
        <fullName evidence="1">Uncharacterized protein</fullName>
    </submittedName>
</protein>
<dbReference type="InParanoid" id="A0A084R038"/>
<organism evidence="1 2">
    <name type="scientific">Stachybotrys chlorohalonatus (strain IBT 40285)</name>
    <dbReference type="NCBI Taxonomy" id="1283841"/>
    <lineage>
        <taxon>Eukaryota</taxon>
        <taxon>Fungi</taxon>
        <taxon>Dikarya</taxon>
        <taxon>Ascomycota</taxon>
        <taxon>Pezizomycotina</taxon>
        <taxon>Sordariomycetes</taxon>
        <taxon>Hypocreomycetidae</taxon>
        <taxon>Hypocreales</taxon>
        <taxon>Stachybotryaceae</taxon>
        <taxon>Stachybotrys</taxon>
    </lineage>
</organism>
<sequence>MLTVRNPRRQSGQ</sequence>
<feature type="non-terminal residue" evidence="1">
    <location>
        <position position="13"/>
    </location>
</feature>